<dbReference type="VEuPathDB" id="AmoebaDB:FDP41_000490"/>
<organism evidence="3 4">
    <name type="scientific">Naegleria fowleri</name>
    <name type="common">Brain eating amoeba</name>
    <dbReference type="NCBI Taxonomy" id="5763"/>
    <lineage>
        <taxon>Eukaryota</taxon>
        <taxon>Discoba</taxon>
        <taxon>Heterolobosea</taxon>
        <taxon>Tetramitia</taxon>
        <taxon>Eutetramitia</taxon>
        <taxon>Vahlkampfiidae</taxon>
        <taxon>Naegleria</taxon>
    </lineage>
</organism>
<proteinExistence type="inferred from homology"/>
<dbReference type="NCBIfam" id="TIGR00049">
    <property type="entry name" value="iron-sulfur cluster assembly accessory protein"/>
    <property type="match status" value="1"/>
</dbReference>
<dbReference type="OrthoDB" id="1938621at2759"/>
<comment type="similarity">
    <text evidence="1">Belongs to the HesB/IscA family.</text>
</comment>
<accession>A0A6A5CBF5</accession>
<feature type="domain" description="Core" evidence="2">
    <location>
        <begin position="99"/>
        <end position="201"/>
    </location>
</feature>
<dbReference type="GO" id="GO:0016226">
    <property type="term" value="P:iron-sulfur cluster assembly"/>
    <property type="evidence" value="ECO:0007669"/>
    <property type="project" value="InterPro"/>
</dbReference>
<dbReference type="InterPro" id="IPR000361">
    <property type="entry name" value="ATAP_core_dom"/>
</dbReference>
<dbReference type="VEuPathDB" id="AmoebaDB:NfTy_001580"/>
<gene>
    <name evidence="3" type="ORF">FDP41_000490</name>
</gene>
<dbReference type="InterPro" id="IPR016092">
    <property type="entry name" value="ATAP"/>
</dbReference>
<dbReference type="PANTHER" id="PTHR43011:SF1">
    <property type="entry name" value="IRON-SULFUR CLUSTER ASSEMBLY 2 HOMOLOG, MITOCHONDRIAL"/>
    <property type="match status" value="1"/>
</dbReference>
<dbReference type="SUPFAM" id="SSF89360">
    <property type="entry name" value="HesB-like domain"/>
    <property type="match status" value="1"/>
</dbReference>
<reference evidence="3 4" key="1">
    <citation type="journal article" date="2019" name="Sci. Rep.">
        <title>Nanopore sequencing improves the draft genome of the human pathogenic amoeba Naegleria fowleri.</title>
        <authorList>
            <person name="Liechti N."/>
            <person name="Schurch N."/>
            <person name="Bruggmann R."/>
            <person name="Wittwer M."/>
        </authorList>
    </citation>
    <scope>NUCLEOTIDE SEQUENCE [LARGE SCALE GENOMIC DNA]</scope>
    <source>
        <strain evidence="3 4">ATCC 30894</strain>
    </source>
</reference>
<dbReference type="GO" id="GO:0051539">
    <property type="term" value="F:4 iron, 4 sulfur cluster binding"/>
    <property type="evidence" value="ECO:0007669"/>
    <property type="project" value="TreeGrafter"/>
</dbReference>
<dbReference type="OMA" id="IHGKTNL"/>
<sequence length="209" mass="23155">MITQASRFITPFRTTASKCCRSNHSTVINSPLSYKIRTNICPLTTTTKYNQSTCIMMAIHNHNNRYFSSNVLKQQQESLSSSKNATVDNNANNSQDLLITESCGRRITEVNEKKGDPGRMLRVIVESGGCSGYQVEFTFSKEIEPGDQVFYHPSYPNAKVLADEITMSFIKGSTIDFVESMAKTAFVLEKNPNAETGCSCGTSFSVKAK</sequence>
<evidence type="ECO:0000256" key="1">
    <source>
        <dbReference type="ARBA" id="ARBA00006718"/>
    </source>
</evidence>
<dbReference type="Pfam" id="PF01521">
    <property type="entry name" value="Fe-S_biosyn"/>
    <property type="match status" value="1"/>
</dbReference>
<dbReference type="Proteomes" id="UP000444721">
    <property type="component" value="Unassembled WGS sequence"/>
</dbReference>
<evidence type="ECO:0000313" key="3">
    <source>
        <dbReference type="EMBL" id="KAF0984591.1"/>
    </source>
</evidence>
<dbReference type="AlphaFoldDB" id="A0A6A5CBF5"/>
<dbReference type="VEuPathDB" id="AmoebaDB:NF0060070"/>
<evidence type="ECO:0000313" key="4">
    <source>
        <dbReference type="Proteomes" id="UP000444721"/>
    </source>
</evidence>
<dbReference type="EMBL" id="VFQX01000002">
    <property type="protein sequence ID" value="KAF0984591.1"/>
    <property type="molecule type" value="Genomic_DNA"/>
</dbReference>
<dbReference type="GeneID" id="68107708"/>
<evidence type="ECO:0000259" key="2">
    <source>
        <dbReference type="Pfam" id="PF01521"/>
    </source>
</evidence>
<dbReference type="RefSeq" id="XP_044569304.1">
    <property type="nucleotide sequence ID" value="XM_044708365.1"/>
</dbReference>
<keyword evidence="4" id="KW-1185">Reference proteome</keyword>
<dbReference type="Gene3D" id="2.60.300.12">
    <property type="entry name" value="HesB-like domain"/>
    <property type="match status" value="1"/>
</dbReference>
<dbReference type="InterPro" id="IPR035903">
    <property type="entry name" value="HesB-like_dom_sf"/>
</dbReference>
<protein>
    <recommendedName>
        <fullName evidence="2">Core domain-containing protein</fullName>
    </recommendedName>
</protein>
<dbReference type="PANTHER" id="PTHR43011">
    <property type="entry name" value="IRON-SULFUR CLUSTER ASSEMBLY 2 HOMOLOG, MITOCHONDRIAL"/>
    <property type="match status" value="1"/>
</dbReference>
<dbReference type="GO" id="GO:0005506">
    <property type="term" value="F:iron ion binding"/>
    <property type="evidence" value="ECO:0007669"/>
    <property type="project" value="TreeGrafter"/>
</dbReference>
<dbReference type="GO" id="GO:0051537">
    <property type="term" value="F:2 iron, 2 sulfur cluster binding"/>
    <property type="evidence" value="ECO:0007669"/>
    <property type="project" value="TreeGrafter"/>
</dbReference>
<dbReference type="GO" id="GO:0005739">
    <property type="term" value="C:mitochondrion"/>
    <property type="evidence" value="ECO:0007669"/>
    <property type="project" value="TreeGrafter"/>
</dbReference>
<name>A0A6A5CBF5_NAEFO</name>
<comment type="caution">
    <text evidence="3">The sequence shown here is derived from an EMBL/GenBank/DDBJ whole genome shotgun (WGS) entry which is preliminary data.</text>
</comment>